<name>A0ABT9DAZ5_9CELL</name>
<proteinExistence type="predicted"/>
<gene>
    <name evidence="1" type="ORF">Q6348_08940</name>
</gene>
<evidence type="ECO:0000313" key="1">
    <source>
        <dbReference type="EMBL" id="MDO8107318.1"/>
    </source>
</evidence>
<organism evidence="1 2">
    <name type="scientific">Actinotalea lenta</name>
    <dbReference type="NCBI Taxonomy" id="3064654"/>
    <lineage>
        <taxon>Bacteria</taxon>
        <taxon>Bacillati</taxon>
        <taxon>Actinomycetota</taxon>
        <taxon>Actinomycetes</taxon>
        <taxon>Micrococcales</taxon>
        <taxon>Cellulomonadaceae</taxon>
        <taxon>Actinotalea</taxon>
    </lineage>
</organism>
<protein>
    <submittedName>
        <fullName evidence="1">Uncharacterized protein</fullName>
    </submittedName>
</protein>
<keyword evidence="2" id="KW-1185">Reference proteome</keyword>
<dbReference type="Proteomes" id="UP001232536">
    <property type="component" value="Unassembled WGS sequence"/>
</dbReference>
<accession>A0ABT9DAZ5</accession>
<reference evidence="1 2" key="1">
    <citation type="submission" date="2023-07" db="EMBL/GenBank/DDBJ databases">
        <title>Description of novel actinomycetes strains, isolated from tidal flat sediment.</title>
        <authorList>
            <person name="Lu C."/>
        </authorList>
    </citation>
    <scope>NUCLEOTIDE SEQUENCE [LARGE SCALE GENOMIC DNA]</scope>
    <source>
        <strain evidence="1 2">SYSU T00b441</strain>
    </source>
</reference>
<sequence length="102" mass="10445">MGPVLTALVLAVVAAAVVLVVASRAASDETGESFVSALRAGLHHEDGVARVGVFAAARRELAESADADGSGLEDLFRSASTEHPAYVAPTDLIARVRPRAHG</sequence>
<comment type="caution">
    <text evidence="1">The sequence shown here is derived from an EMBL/GenBank/DDBJ whole genome shotgun (WGS) entry which is preliminary data.</text>
</comment>
<dbReference type="RefSeq" id="WP_304600948.1">
    <property type="nucleotide sequence ID" value="NZ_JAUQYO010000001.1"/>
</dbReference>
<evidence type="ECO:0000313" key="2">
    <source>
        <dbReference type="Proteomes" id="UP001232536"/>
    </source>
</evidence>
<dbReference type="EMBL" id="JAUQYP010000001">
    <property type="protein sequence ID" value="MDO8107318.1"/>
    <property type="molecule type" value="Genomic_DNA"/>
</dbReference>